<organism evidence="1 2">
    <name type="scientific">Kitasatospora kifunensis</name>
    <name type="common">Streptomyces kifunensis</name>
    <dbReference type="NCBI Taxonomy" id="58351"/>
    <lineage>
        <taxon>Bacteria</taxon>
        <taxon>Bacillati</taxon>
        <taxon>Actinomycetota</taxon>
        <taxon>Actinomycetes</taxon>
        <taxon>Kitasatosporales</taxon>
        <taxon>Streptomycetaceae</taxon>
        <taxon>Kitasatospora</taxon>
    </lineage>
</organism>
<name>A0A7W7R9M8_KITKI</name>
<dbReference type="Proteomes" id="UP000540506">
    <property type="component" value="Unassembled WGS sequence"/>
</dbReference>
<gene>
    <name evidence="1" type="ORF">FHR34_007031</name>
</gene>
<comment type="caution">
    <text evidence="1">The sequence shown here is derived from an EMBL/GenBank/DDBJ whole genome shotgun (WGS) entry which is preliminary data.</text>
</comment>
<reference evidence="1 2" key="1">
    <citation type="submission" date="2020-08" db="EMBL/GenBank/DDBJ databases">
        <title>Sequencing the genomes of 1000 actinobacteria strains.</title>
        <authorList>
            <person name="Klenk H.-P."/>
        </authorList>
    </citation>
    <scope>NUCLEOTIDE SEQUENCE [LARGE SCALE GENOMIC DNA]</scope>
    <source>
        <strain evidence="1 2">DSM 41654</strain>
    </source>
</reference>
<dbReference type="EMBL" id="JACHJV010000002">
    <property type="protein sequence ID" value="MBB4927936.1"/>
    <property type="molecule type" value="Genomic_DNA"/>
</dbReference>
<protein>
    <submittedName>
        <fullName evidence="1">Uncharacterized protein</fullName>
    </submittedName>
</protein>
<accession>A0A7W7R9M8</accession>
<dbReference type="RefSeq" id="WP_184944750.1">
    <property type="nucleotide sequence ID" value="NZ_JACHJV010000002.1"/>
</dbReference>
<proteinExistence type="predicted"/>
<sequence length="63" mass="6881">MSPTTLDIPRTLNEDAFDLDVREILDTDRAATDTQEDNNTYALLCVQSVLIYCLTAGVNCGNG</sequence>
<evidence type="ECO:0000313" key="2">
    <source>
        <dbReference type="Proteomes" id="UP000540506"/>
    </source>
</evidence>
<keyword evidence="2" id="KW-1185">Reference proteome</keyword>
<dbReference type="AlphaFoldDB" id="A0A7W7R9M8"/>
<evidence type="ECO:0000313" key="1">
    <source>
        <dbReference type="EMBL" id="MBB4927936.1"/>
    </source>
</evidence>